<organism evidence="1 2">
    <name type="scientific">Brevibacterium otitidis</name>
    <dbReference type="NCBI Taxonomy" id="53364"/>
    <lineage>
        <taxon>Bacteria</taxon>
        <taxon>Bacillati</taxon>
        <taxon>Actinomycetota</taxon>
        <taxon>Actinomycetes</taxon>
        <taxon>Micrococcales</taxon>
        <taxon>Brevibacteriaceae</taxon>
        <taxon>Brevibacterium</taxon>
    </lineage>
</organism>
<reference evidence="1 2" key="1">
    <citation type="submission" date="2024-09" db="EMBL/GenBank/DDBJ databases">
        <authorList>
            <person name="Sun Q."/>
            <person name="Mori K."/>
        </authorList>
    </citation>
    <scope>NUCLEOTIDE SEQUENCE [LARGE SCALE GENOMIC DNA]</scope>
    <source>
        <strain evidence="1 2">JCM 11683</strain>
    </source>
</reference>
<sequence>MTSSKNAERNIDGTLFTFPSSWRVGEFDTWQQYRDVASQWNVMGCDIVAFNGTSLWLIEVKDYTYPNVSPPQNLTDMIALKAVGTMAVLFAQARSASDSEASSFARACRSAQQIQLALHINLRRDGRSEKQIKASFKSIHHRLRRAKQRLRLAGAFISSNQYSLTPVPWKARRDPATRREHTDQ</sequence>
<gene>
    <name evidence="1" type="ORF">ACFFN1_14290</name>
</gene>
<evidence type="ECO:0000313" key="2">
    <source>
        <dbReference type="Proteomes" id="UP001589707"/>
    </source>
</evidence>
<keyword evidence="2" id="KW-1185">Reference proteome</keyword>
<name>A0ABV5X527_9MICO</name>
<dbReference type="RefSeq" id="WP_376841520.1">
    <property type="nucleotide sequence ID" value="NZ_JBHMAU010000122.1"/>
</dbReference>
<dbReference type="Proteomes" id="UP001589707">
    <property type="component" value="Unassembled WGS sequence"/>
</dbReference>
<proteinExistence type="predicted"/>
<dbReference type="EMBL" id="JBHMAU010000122">
    <property type="protein sequence ID" value="MFB9777545.1"/>
    <property type="molecule type" value="Genomic_DNA"/>
</dbReference>
<accession>A0ABV5X527</accession>
<protein>
    <submittedName>
        <fullName evidence="1">Uncharacterized protein</fullName>
    </submittedName>
</protein>
<comment type="caution">
    <text evidence="1">The sequence shown here is derived from an EMBL/GenBank/DDBJ whole genome shotgun (WGS) entry which is preliminary data.</text>
</comment>
<evidence type="ECO:0000313" key="1">
    <source>
        <dbReference type="EMBL" id="MFB9777545.1"/>
    </source>
</evidence>